<dbReference type="EMBL" id="FLRE01000131">
    <property type="protein sequence ID" value="SBT37937.1"/>
    <property type="molecule type" value="Genomic_DNA"/>
</dbReference>
<evidence type="ECO:0000256" key="1">
    <source>
        <dbReference type="SAM" id="MobiDB-lite"/>
    </source>
</evidence>
<organism evidence="2 3">
    <name type="scientific">Plasmodium ovale wallikeri</name>
    <dbReference type="NCBI Taxonomy" id="864142"/>
    <lineage>
        <taxon>Eukaryota</taxon>
        <taxon>Sar</taxon>
        <taxon>Alveolata</taxon>
        <taxon>Apicomplexa</taxon>
        <taxon>Aconoidasida</taxon>
        <taxon>Haemosporida</taxon>
        <taxon>Plasmodiidae</taxon>
        <taxon>Plasmodium</taxon>
        <taxon>Plasmodium (Plasmodium)</taxon>
    </lineage>
</organism>
<name>A0A1A8Z2F0_PLAOA</name>
<evidence type="ECO:0000313" key="3">
    <source>
        <dbReference type="Proteomes" id="UP000078550"/>
    </source>
</evidence>
<accession>A0A1A8Z2F0</accession>
<feature type="region of interest" description="Disordered" evidence="1">
    <location>
        <begin position="1"/>
        <end position="23"/>
    </location>
</feature>
<evidence type="ECO:0000313" key="2">
    <source>
        <dbReference type="EMBL" id="SBT37937.1"/>
    </source>
</evidence>
<feature type="region of interest" description="Disordered" evidence="1">
    <location>
        <begin position="51"/>
        <end position="70"/>
    </location>
</feature>
<sequence>MNELKELSKKIKENTTLKEEKKSEPEIKNLFENFLSNNSLNYLSSFINKTNLSDKPSENTNEGANNEGDDVERVCLNRKIHITETSSERENSAKDVATTSKKLKIEKRKKSKECLEGSPLENKNVGNINIKKILQNKKNIEFKDLNKLINSFNDEIVKRSKNLEIFINKNKIKNDYSDKILMIEKFNKEMKIIEQNFKGKDHPLYELYLEKKRNKKTYESLIFFKNFFNCLKNYAFFLDKSEKNYKKLKIWKSLVYLRNCKTHILLIKSIFKCAKDYSSLLHIEDANEKHGNEKKGEANGKWNINTDDHDITNIYTPTSSDSAGEGKKEAHCLEEKEKCQNKIGYNANPTSNSVDSRVYSKLMEELKGVFQGDSVYPLESDKTTFLKEIKIKYEEMVNNLRSIVRTIFEKMFVFGNSIKIYKYVYLNSGDIFLEKENDGDEKISYYMFWYFAYILKEHTTYLGIVKKNIFLNFFKLMVLFYCVAKNVNAKDVLNKISETKHASSLTYKNVKNFVTSTIGGSEKDKLSHSSSKCVNRSEYFVNSSRSGNFNKFRNYMFCADKDETMNRELTNGKKKKRKYFSWNNINLHNYIVEKEHFILIDVEAFFSNFLSSLECVNEVREETDLPCMEGNLKREYLNNNGDEIFLNRENENGRNLGKHLPMNLSDNNGNVVSGCNDCGNAMSGCNDGGNAIPWDEQRDGASSGGRNEAGEDGLEFHDFFSALSHSLLELYNIIELLFVINKEERDILDIQMEENVRPEELVSIFNFYFDNEANKNNFEQAHFKQYIYDLNDEEKLNNVREKLNRKYQYMKEQRGKNEQPNNATFPLYILNKELNENIFSFFHKMNLKRNNLKHIYNVHYVYRWKREEQKFLVLIKNIFKNNFFYYLNYTYSLLNGLLHGKEEENGEYILINKNTDDYIFNTYFDIYNDYTLRDAKEINSKTVMRYVEEEQGELEKNIKERVEKIIAQKNTQKGGIDIPKGEATDMMPTSVWGKTNEKRIHGNEQFSLDENREEMEKQEHDLDTCTGRGSISITIKRSNIDCIRIHKNLIYLVFTIYRVVHFSYIILTGIEQNDEKSFLSNRYVDEIKKEKHDTDTKLKYIINVNTVLFCYKLVKYIYNMFLSYSFFIFSFSCSPNLNNKEFLLSLINDSIFLKKVLENINDVYLRYRDLFNLYISEEDIIFESFEEEGGSMVRKDDVGIWPPGVGGNWPNSDSIKHEYGNASGKIVNASTENVDAHLQRSSNYNYAKHNFFNKYGMEMKLKTEKEWCSKSSKKKNVLCINKISVLKRIHLFIDKFDLNLKVFQDMFLKIYKENFVNLLRKDNIFTEEIFLINTSKIVSIIFDIFQTQDLCKLIHTDVTLRLMDYFFYLINEHIQHFVQEKRRIDENEKNLLYDKFIFIQNSVSFILNSYREADTYFEQKHALVQEEYNFLKIIDDMCTNLVNLKKNKILFLLLFCKIKYILNEKRGILEMYDTAHIHLFLSNNPYVYEDENFDAILNEFK</sequence>
<dbReference type="Proteomes" id="UP000078550">
    <property type="component" value="Unassembled WGS sequence"/>
</dbReference>
<reference evidence="3" key="1">
    <citation type="submission" date="2016-05" db="EMBL/GenBank/DDBJ databases">
        <authorList>
            <person name="Naeem Raeece"/>
        </authorList>
    </citation>
    <scope>NUCLEOTIDE SEQUENCE [LARGE SCALE GENOMIC DNA]</scope>
</reference>
<gene>
    <name evidence="2" type="ORF">POVWA2_034790</name>
</gene>
<proteinExistence type="predicted"/>
<feature type="compositionally biased region" description="Polar residues" evidence="1">
    <location>
        <begin position="51"/>
        <end position="64"/>
    </location>
</feature>
<protein>
    <submittedName>
        <fullName evidence="2">Uncharacterized protein</fullName>
    </submittedName>
</protein>